<evidence type="ECO:0000256" key="2">
    <source>
        <dbReference type="ARBA" id="ARBA00008055"/>
    </source>
</evidence>
<dbReference type="Pfam" id="PF00490">
    <property type="entry name" value="ALAD"/>
    <property type="match status" value="1"/>
</dbReference>
<dbReference type="AlphaFoldDB" id="A0A832RYX7"/>
<feature type="binding site" evidence="11">
    <location>
        <position position="121"/>
    </location>
    <ligand>
        <name>Zn(2+)</name>
        <dbReference type="ChEBI" id="CHEBI:29105"/>
        <note>catalytic</note>
    </ligand>
</feature>
<proteinExistence type="inferred from homology"/>
<evidence type="ECO:0000256" key="8">
    <source>
        <dbReference type="ARBA" id="ARBA00047651"/>
    </source>
</evidence>
<feature type="binding site" evidence="10">
    <location>
        <position position="216"/>
    </location>
    <ligand>
        <name>5-aminolevulinate</name>
        <dbReference type="ChEBI" id="CHEBI:356416"/>
        <label>1</label>
    </ligand>
</feature>
<feature type="binding site" evidence="12">
    <location>
        <position position="232"/>
    </location>
    <ligand>
        <name>Mg(2+)</name>
        <dbReference type="ChEBI" id="CHEBI:18420"/>
    </ligand>
</feature>
<dbReference type="EMBL" id="DUIH01000022">
    <property type="protein sequence ID" value="HIH70334.1"/>
    <property type="molecule type" value="Genomic_DNA"/>
</dbReference>
<dbReference type="SUPFAM" id="SSF51569">
    <property type="entry name" value="Aldolase"/>
    <property type="match status" value="1"/>
</dbReference>
<dbReference type="NCBIfam" id="NF006762">
    <property type="entry name" value="PRK09283.1"/>
    <property type="match status" value="1"/>
</dbReference>
<dbReference type="PIRSF" id="PIRSF001415">
    <property type="entry name" value="Porphbilin_synth"/>
    <property type="match status" value="1"/>
</dbReference>
<feature type="binding site" evidence="10">
    <location>
        <position position="273"/>
    </location>
    <ligand>
        <name>5-aminolevulinate</name>
        <dbReference type="ChEBI" id="CHEBI:356416"/>
        <label>2</label>
    </ligand>
</feature>
<comment type="subunit">
    <text evidence="13">Homooctamer.</text>
</comment>
<evidence type="ECO:0000256" key="11">
    <source>
        <dbReference type="PIRSR" id="PIRSR001415-3"/>
    </source>
</evidence>
<evidence type="ECO:0000256" key="1">
    <source>
        <dbReference type="ARBA" id="ARBA00004694"/>
    </source>
</evidence>
<comment type="similarity">
    <text evidence="2 14">Belongs to the ALAD family.</text>
</comment>
<evidence type="ECO:0000256" key="9">
    <source>
        <dbReference type="PIRSR" id="PIRSR001415-1"/>
    </source>
</evidence>
<feature type="binding site" evidence="11">
    <location>
        <position position="119"/>
    </location>
    <ligand>
        <name>Zn(2+)</name>
        <dbReference type="ChEBI" id="CHEBI:29105"/>
        <note>catalytic</note>
    </ligand>
</feature>
<accession>A0A832RYX7</accession>
<keyword evidence="7 13" id="KW-0627">Porphyrin biosynthesis</keyword>
<organism evidence="15 16">
    <name type="scientific">Methermicoccus shengliensis</name>
    <dbReference type="NCBI Taxonomy" id="660064"/>
    <lineage>
        <taxon>Archaea</taxon>
        <taxon>Methanobacteriati</taxon>
        <taxon>Methanobacteriota</taxon>
        <taxon>Stenosarchaea group</taxon>
        <taxon>Methanomicrobia</taxon>
        <taxon>Methanosarcinales</taxon>
        <taxon>Methermicoccaceae</taxon>
        <taxon>Methermicoccus</taxon>
    </lineage>
</organism>
<dbReference type="GO" id="GO:0008270">
    <property type="term" value="F:zinc ion binding"/>
    <property type="evidence" value="ECO:0007669"/>
    <property type="project" value="TreeGrafter"/>
</dbReference>
<evidence type="ECO:0000256" key="12">
    <source>
        <dbReference type="PIRSR" id="PIRSR001415-5"/>
    </source>
</evidence>
<dbReference type="InterPro" id="IPR030656">
    <property type="entry name" value="ALAD_AS"/>
</dbReference>
<dbReference type="GO" id="GO:0005829">
    <property type="term" value="C:cytosol"/>
    <property type="evidence" value="ECO:0007669"/>
    <property type="project" value="TreeGrafter"/>
</dbReference>
<dbReference type="PROSITE" id="PS00169">
    <property type="entry name" value="D_ALA_DEHYDRATASE"/>
    <property type="match status" value="1"/>
</dbReference>
<comment type="pathway">
    <text evidence="1">Porphyrin-containing compound metabolism; protoporphyrin-IX biosynthesis; coproporphyrinogen-III from 5-aminolevulinate: step 1/4.</text>
</comment>
<evidence type="ECO:0000313" key="15">
    <source>
        <dbReference type="EMBL" id="HIH70334.1"/>
    </source>
</evidence>
<dbReference type="Proteomes" id="UP000600363">
    <property type="component" value="Unassembled WGS sequence"/>
</dbReference>
<keyword evidence="12" id="KW-0460">Magnesium</keyword>
<protein>
    <recommendedName>
        <fullName evidence="4 13">Delta-aminolevulinic acid dehydratase</fullName>
        <ecNumber evidence="3 13">4.2.1.24</ecNumber>
    </recommendedName>
</protein>
<dbReference type="GO" id="GO:0004655">
    <property type="term" value="F:porphobilinogen synthase activity"/>
    <property type="evidence" value="ECO:0007669"/>
    <property type="project" value="UniProtKB-EC"/>
</dbReference>
<name>A0A832RYX7_9EURY</name>
<evidence type="ECO:0000256" key="4">
    <source>
        <dbReference type="ARBA" id="ARBA00020771"/>
    </source>
</evidence>
<dbReference type="RefSeq" id="WP_042687084.1">
    <property type="nucleotide sequence ID" value="NZ_DUIH01000022.1"/>
</dbReference>
<dbReference type="SMART" id="SM01004">
    <property type="entry name" value="ALAD"/>
    <property type="match status" value="1"/>
</dbReference>
<dbReference type="GO" id="GO:0006782">
    <property type="term" value="P:protoporphyrinogen IX biosynthetic process"/>
    <property type="evidence" value="ECO:0007669"/>
    <property type="project" value="UniProtKB-UniPathway"/>
</dbReference>
<dbReference type="InterPro" id="IPR013785">
    <property type="entry name" value="Aldolase_TIM"/>
</dbReference>
<feature type="active site" description="Schiff-base intermediate with substrate" evidence="9">
    <location>
        <position position="247"/>
    </location>
</feature>
<dbReference type="PANTHER" id="PTHR11458:SF0">
    <property type="entry name" value="DELTA-AMINOLEVULINIC ACID DEHYDRATASE"/>
    <property type="match status" value="1"/>
</dbReference>
<evidence type="ECO:0000256" key="5">
    <source>
        <dbReference type="ARBA" id="ARBA00023133"/>
    </source>
</evidence>
<dbReference type="CDD" id="cd00384">
    <property type="entry name" value="ALAD_PBGS"/>
    <property type="match status" value="1"/>
</dbReference>
<comment type="catalytic activity">
    <reaction evidence="8 13">
        <text>2 5-aminolevulinate = porphobilinogen + 2 H2O + H(+)</text>
        <dbReference type="Rhea" id="RHEA:24064"/>
        <dbReference type="ChEBI" id="CHEBI:15377"/>
        <dbReference type="ChEBI" id="CHEBI:15378"/>
        <dbReference type="ChEBI" id="CHEBI:58126"/>
        <dbReference type="ChEBI" id="CHEBI:356416"/>
        <dbReference type="EC" id="4.2.1.24"/>
    </reaction>
</comment>
<feature type="binding site" evidence="10">
    <location>
        <position position="312"/>
    </location>
    <ligand>
        <name>5-aminolevulinate</name>
        <dbReference type="ChEBI" id="CHEBI:356416"/>
        <label>2</label>
    </ligand>
</feature>
<dbReference type="FunFam" id="3.20.20.70:FF:000019">
    <property type="entry name" value="Delta-aminolevulinic acid dehydratase"/>
    <property type="match status" value="1"/>
</dbReference>
<evidence type="ECO:0000256" key="6">
    <source>
        <dbReference type="ARBA" id="ARBA00023239"/>
    </source>
</evidence>
<keyword evidence="11" id="KW-0862">Zinc</keyword>
<dbReference type="PANTHER" id="PTHR11458">
    <property type="entry name" value="DELTA-AMINOLEVULINIC ACID DEHYDRATASE"/>
    <property type="match status" value="1"/>
</dbReference>
<evidence type="ECO:0000256" key="13">
    <source>
        <dbReference type="RuleBase" id="RU000515"/>
    </source>
</evidence>
<evidence type="ECO:0000313" key="16">
    <source>
        <dbReference type="Proteomes" id="UP000600363"/>
    </source>
</evidence>
<gene>
    <name evidence="15" type="primary">hemB</name>
    <name evidence="15" type="ORF">HA299_06995</name>
</gene>
<reference evidence="15" key="1">
    <citation type="journal article" date="2020" name="bioRxiv">
        <title>A rank-normalized archaeal taxonomy based on genome phylogeny resolves widespread incomplete and uneven classifications.</title>
        <authorList>
            <person name="Rinke C."/>
            <person name="Chuvochina M."/>
            <person name="Mussig A.J."/>
            <person name="Chaumeil P.-A."/>
            <person name="Waite D.W."/>
            <person name="Whitman W.B."/>
            <person name="Parks D.H."/>
            <person name="Hugenholtz P."/>
        </authorList>
    </citation>
    <scope>NUCLEOTIDE SEQUENCE</scope>
    <source>
        <strain evidence="15">UBA12518</strain>
    </source>
</reference>
<dbReference type="InterPro" id="IPR001731">
    <property type="entry name" value="ALAD"/>
</dbReference>
<evidence type="ECO:0000256" key="10">
    <source>
        <dbReference type="PIRSR" id="PIRSR001415-2"/>
    </source>
</evidence>
<evidence type="ECO:0000256" key="3">
    <source>
        <dbReference type="ARBA" id="ARBA00012053"/>
    </source>
</evidence>
<feature type="active site" description="Schiff-base intermediate with substrate" evidence="9">
    <location>
        <position position="194"/>
    </location>
</feature>
<sequence length="324" mass="36345">MFPTTRMRRLRRAKFRRLVAQTVLLPSDLIYPIFVDERLESRREIPSMPGQYRLPINEVAHEVRQCMEMGIGGVILFGIPSHKDELGSSAWGEGDVVQRAVRHIRSELGDEPLVITDVCMCEYTSHGHCGVLREGEVDNDSTLEYLKRIAVSHARAGADIVAPSGMMDGMVRAIRCGLDEAGYKDVAIMSYAAKYASSMYSPFRDAADSAYAFGDRRSYQMDVRNSDEALREVELDIAEGADIVMVKPALGYLDIVRRVKERFSVPTAAYSVSGEYSMVRAASLRGWIDEKEVVDELLHCIRRAGADIIITYFAKEWAEAWTST</sequence>
<evidence type="ECO:0000256" key="7">
    <source>
        <dbReference type="ARBA" id="ARBA00023244"/>
    </source>
</evidence>
<comment type="caution">
    <text evidence="15">The sequence shown here is derived from an EMBL/GenBank/DDBJ whole genome shotgun (WGS) entry which is preliminary data.</text>
</comment>
<evidence type="ECO:0000256" key="14">
    <source>
        <dbReference type="RuleBase" id="RU004161"/>
    </source>
</evidence>
<dbReference type="UniPathway" id="UPA00251">
    <property type="reaction ID" value="UER00318"/>
</dbReference>
<keyword evidence="6 13" id="KW-0456">Lyase</keyword>
<feature type="binding site" evidence="11">
    <location>
        <position position="129"/>
    </location>
    <ligand>
        <name>Zn(2+)</name>
        <dbReference type="ChEBI" id="CHEBI:29105"/>
        <note>catalytic</note>
    </ligand>
</feature>
<dbReference type="PRINTS" id="PR00144">
    <property type="entry name" value="DALDHYDRTASE"/>
</dbReference>
<feature type="binding site" evidence="10">
    <location>
        <position position="204"/>
    </location>
    <ligand>
        <name>5-aminolevulinate</name>
        <dbReference type="ChEBI" id="CHEBI:356416"/>
        <label>1</label>
    </ligand>
</feature>
<keyword evidence="11" id="KW-0479">Metal-binding</keyword>
<dbReference type="Gene3D" id="3.20.20.70">
    <property type="entry name" value="Aldolase class I"/>
    <property type="match status" value="1"/>
</dbReference>
<keyword evidence="5" id="KW-0350">Heme biosynthesis</keyword>
<dbReference type="EC" id="4.2.1.24" evidence="3 13"/>